<dbReference type="PANTHER" id="PTHR34512:SF30">
    <property type="entry name" value="OUTER MEMBRANE PROTEIN ASSEMBLY FACTOR BAMB"/>
    <property type="match status" value="1"/>
</dbReference>
<dbReference type="RefSeq" id="WP_277523763.1">
    <property type="nucleotide sequence ID" value="NZ_JAMQOT010000008.1"/>
</dbReference>
<feature type="domain" description="Pyrrolo-quinoline quinone repeat" evidence="2">
    <location>
        <begin position="95"/>
        <end position="276"/>
    </location>
</feature>
<evidence type="ECO:0000259" key="2">
    <source>
        <dbReference type="Pfam" id="PF13360"/>
    </source>
</evidence>
<dbReference type="Gene3D" id="2.130.10.10">
    <property type="entry name" value="YVTN repeat-like/Quinoprotein amine dehydrogenase"/>
    <property type="match status" value="2"/>
</dbReference>
<dbReference type="AlphaFoldDB" id="A0A9Q4Q4X0"/>
<gene>
    <name evidence="3" type="ORF">NDI89_18735</name>
</gene>
<dbReference type="Pfam" id="PF13360">
    <property type="entry name" value="PQQ_2"/>
    <property type="match status" value="1"/>
</dbReference>
<keyword evidence="4" id="KW-1185">Reference proteome</keyword>
<dbReference type="EMBL" id="JAMQOT010000008">
    <property type="protein sequence ID" value="MDF9747618.1"/>
    <property type="molecule type" value="Genomic_DNA"/>
</dbReference>
<comment type="caution">
    <text evidence="3">The sequence shown here is derived from an EMBL/GenBank/DDBJ whole genome shotgun (WGS) entry which is preliminary data.</text>
</comment>
<dbReference type="InterPro" id="IPR011047">
    <property type="entry name" value="Quinoprotein_ADH-like_sf"/>
</dbReference>
<dbReference type="InterPro" id="IPR002372">
    <property type="entry name" value="PQQ_rpt_dom"/>
</dbReference>
<sequence length="401" mass="42748">MRRRHALATIGSLTLGGCLGLESPGQGEGNESGGSTESDLAVDGEAETDELGGEDHENEIELDRAWTTAFDREYGGRLLDETIYVAGAVDGDRGMVAVNPVDGEIEWTCDFGDVPYSLYLGAGPDLIYAGTSQQDEIRAIDRRTGTVEASIELGETGGDGAVHDGTFVVGTADPDMDQVLAGLDARTLTERWRKREEFAGFDGAVVANDVVVASYQNGELTGYDPADGTELWATEISIAGHGYGPFVDGEGRVFAVDSERRSITRVDSTSGERRWTIDFETDSGELPPVGPPAFDGDDGWIVGGRNVIAFESDSGERRWSVEIDGEVTSPVAKTSDARWVHAVEGDSESGRLFGFDPDDGALRYAGDATADDSDYELFGLGDRLAVLENGTLVGYDVTSVE</sequence>
<dbReference type="SUPFAM" id="SSF50998">
    <property type="entry name" value="Quinoprotein alcohol dehydrogenase-like"/>
    <property type="match status" value="1"/>
</dbReference>
<proteinExistence type="predicted"/>
<evidence type="ECO:0000313" key="4">
    <source>
        <dbReference type="Proteomes" id="UP001154061"/>
    </source>
</evidence>
<name>A0A9Q4Q4X0_9EURY</name>
<reference evidence="3" key="1">
    <citation type="submission" date="2022-06" db="EMBL/GenBank/DDBJ databases">
        <title>Natrinema sp. a new haloarchaeum isolate from saline soil.</title>
        <authorList>
            <person name="Strakova D."/>
            <person name="Galisteo C."/>
            <person name="Sanchez-Porro C."/>
            <person name="Ventosa A."/>
        </authorList>
    </citation>
    <scope>NUCLEOTIDE SEQUENCE</scope>
    <source>
        <strain evidence="3">S1CR25-10</strain>
    </source>
</reference>
<protein>
    <submittedName>
        <fullName evidence="3">PQQ-like beta-propeller repeat protein</fullName>
    </submittedName>
</protein>
<dbReference type="InterPro" id="IPR018391">
    <property type="entry name" value="PQQ_b-propeller_rpt"/>
</dbReference>
<dbReference type="PROSITE" id="PS51257">
    <property type="entry name" value="PROKAR_LIPOPROTEIN"/>
    <property type="match status" value="1"/>
</dbReference>
<dbReference type="SMART" id="SM00564">
    <property type="entry name" value="PQQ"/>
    <property type="match status" value="6"/>
</dbReference>
<organism evidence="3 4">
    <name type="scientific">Natrinema salsiterrestre</name>
    <dbReference type="NCBI Taxonomy" id="2950540"/>
    <lineage>
        <taxon>Archaea</taxon>
        <taxon>Methanobacteriati</taxon>
        <taxon>Methanobacteriota</taxon>
        <taxon>Stenosarchaea group</taxon>
        <taxon>Halobacteria</taxon>
        <taxon>Halobacteriales</taxon>
        <taxon>Natrialbaceae</taxon>
        <taxon>Natrinema</taxon>
    </lineage>
</organism>
<dbReference type="Proteomes" id="UP001154061">
    <property type="component" value="Unassembled WGS sequence"/>
</dbReference>
<dbReference type="InterPro" id="IPR015943">
    <property type="entry name" value="WD40/YVTN_repeat-like_dom_sf"/>
</dbReference>
<feature type="region of interest" description="Disordered" evidence="1">
    <location>
        <begin position="19"/>
        <end position="41"/>
    </location>
</feature>
<evidence type="ECO:0000313" key="3">
    <source>
        <dbReference type="EMBL" id="MDF9747618.1"/>
    </source>
</evidence>
<evidence type="ECO:0000256" key="1">
    <source>
        <dbReference type="SAM" id="MobiDB-lite"/>
    </source>
</evidence>
<dbReference type="PANTHER" id="PTHR34512">
    <property type="entry name" value="CELL SURFACE PROTEIN"/>
    <property type="match status" value="1"/>
</dbReference>
<accession>A0A9Q4Q4X0</accession>